<dbReference type="RefSeq" id="WP_052377437.1">
    <property type="nucleotide sequence ID" value="NZ_ATLK01000001.1"/>
</dbReference>
<protein>
    <submittedName>
        <fullName evidence="3">ABC-2 family transporter protein</fullName>
    </submittedName>
</protein>
<feature type="region of interest" description="Disordered" evidence="1">
    <location>
        <begin position="1"/>
        <end position="20"/>
    </location>
</feature>
<name>A0A080N324_9BIFI</name>
<evidence type="ECO:0000313" key="3">
    <source>
        <dbReference type="EMBL" id="KFF31503.1"/>
    </source>
</evidence>
<gene>
    <name evidence="3" type="ORF">BBOMB_0871</name>
</gene>
<keyword evidence="2" id="KW-0472">Membrane</keyword>
<feature type="transmembrane region" description="Helical" evidence="2">
    <location>
        <begin position="239"/>
        <end position="263"/>
    </location>
</feature>
<feature type="transmembrane region" description="Helical" evidence="2">
    <location>
        <begin position="166"/>
        <end position="188"/>
    </location>
</feature>
<feature type="transmembrane region" description="Helical" evidence="2">
    <location>
        <begin position="41"/>
        <end position="59"/>
    </location>
</feature>
<keyword evidence="2" id="KW-0812">Transmembrane</keyword>
<comment type="caution">
    <text evidence="3">The sequence shown here is derived from an EMBL/GenBank/DDBJ whole genome shotgun (WGS) entry which is preliminary data.</text>
</comment>
<evidence type="ECO:0000313" key="4">
    <source>
        <dbReference type="Proteomes" id="UP000028730"/>
    </source>
</evidence>
<proteinExistence type="predicted"/>
<organism evidence="3 4">
    <name type="scientific">Bifidobacterium bombi DSM 19703</name>
    <dbReference type="NCBI Taxonomy" id="1341695"/>
    <lineage>
        <taxon>Bacteria</taxon>
        <taxon>Bacillati</taxon>
        <taxon>Actinomycetota</taxon>
        <taxon>Actinomycetes</taxon>
        <taxon>Bifidobacteriales</taxon>
        <taxon>Bifidobacteriaceae</taxon>
        <taxon>Bifidobacterium</taxon>
    </lineage>
</organism>
<evidence type="ECO:0000256" key="1">
    <source>
        <dbReference type="SAM" id="MobiDB-lite"/>
    </source>
</evidence>
<reference evidence="3 4" key="1">
    <citation type="journal article" date="2014" name="Appl. Environ. Microbiol.">
        <title>Genomic encyclopedia of type strains of the genus Bifidobacterium.</title>
        <authorList>
            <person name="Milani C."/>
            <person name="Lugli G.A."/>
            <person name="Duranti S."/>
            <person name="Turroni F."/>
            <person name="Bottacini F."/>
            <person name="Mangifesta M."/>
            <person name="Sanchez B."/>
            <person name="Viappiani A."/>
            <person name="Mancabelli L."/>
            <person name="Taminiau B."/>
            <person name="Delcenserie V."/>
            <person name="Barrangou R."/>
            <person name="Margolles A."/>
            <person name="van Sinderen D."/>
            <person name="Ventura M."/>
        </authorList>
    </citation>
    <scope>NUCLEOTIDE SEQUENCE [LARGE SCALE GENOMIC DNA]</scope>
    <source>
        <strain evidence="3 4">DSM 19703</strain>
    </source>
</reference>
<feature type="transmembrane region" description="Helical" evidence="2">
    <location>
        <begin position="200"/>
        <end position="219"/>
    </location>
</feature>
<dbReference type="STRING" id="1341695.BBOMB_0871"/>
<dbReference type="eggNOG" id="ENOG50337KK">
    <property type="taxonomic scope" value="Bacteria"/>
</dbReference>
<dbReference type="AlphaFoldDB" id="A0A080N324"/>
<dbReference type="Proteomes" id="UP000028730">
    <property type="component" value="Unassembled WGS sequence"/>
</dbReference>
<keyword evidence="4" id="KW-1185">Reference proteome</keyword>
<keyword evidence="2" id="KW-1133">Transmembrane helix</keyword>
<accession>A0A080N324</accession>
<dbReference type="EMBL" id="ATLK01000001">
    <property type="protein sequence ID" value="KFF31503.1"/>
    <property type="molecule type" value="Genomic_DNA"/>
</dbReference>
<sequence>MNKQAITTVASSSASMCNPTTSKRPSVPAALRWEVHKAGNLWYWLATIVFDAIGMFNGWDQYVSYRKEFQSQDVTWGAVWGQAILLPSMVFMPILVAAFAAQVEAGEHAGRNWQRLNASGTAGTAIAGKMLHGLLVSLLTVAVFEVEFVAVGRMVGGFFLSGLSPYLLRAVPMTLSIWAIMTLTQAIAAKAETFASTMSIMLLLTLAGCALSVAAPSLASPYPLALITGASAARDLGSIASVGSLVSTTLLAAVWVLIGASIFRRLARKAI</sequence>
<evidence type="ECO:0000256" key="2">
    <source>
        <dbReference type="SAM" id="Phobius"/>
    </source>
</evidence>
<feature type="transmembrane region" description="Helical" evidence="2">
    <location>
        <begin position="79"/>
        <end position="101"/>
    </location>
</feature>